<proteinExistence type="predicted"/>
<protein>
    <submittedName>
        <fullName evidence="1">Uncharacterized protein</fullName>
    </submittedName>
</protein>
<dbReference type="RefSeq" id="WP_187313168.1">
    <property type="nucleotide sequence ID" value="NZ_CP011131.1"/>
</dbReference>
<name>A0ABY3XJ79_9GAMM</name>
<organism evidence="1 2">
    <name type="scientific">Lysobacter gummosus</name>
    <dbReference type="NCBI Taxonomy" id="262324"/>
    <lineage>
        <taxon>Bacteria</taxon>
        <taxon>Pseudomonadati</taxon>
        <taxon>Pseudomonadota</taxon>
        <taxon>Gammaproteobacteria</taxon>
        <taxon>Lysobacterales</taxon>
        <taxon>Lysobacteraceae</taxon>
        <taxon>Lysobacter</taxon>
    </lineage>
</organism>
<evidence type="ECO:0000313" key="2">
    <source>
        <dbReference type="Proteomes" id="UP000829194"/>
    </source>
</evidence>
<gene>
    <name evidence="1" type="ORF">MOV92_10750</name>
</gene>
<keyword evidence="2" id="KW-1185">Reference proteome</keyword>
<reference evidence="1 2" key="1">
    <citation type="submission" date="2022-03" db="EMBL/GenBank/DDBJ databases">
        <title>Complete genome sequence of Lysobacter capsici VKM B-2533 and Lysobacter gummosus 10.1.1, promising sources of lytic agents.</title>
        <authorList>
            <person name="Tarlachkov S.V."/>
            <person name="Kudryakova I.V."/>
            <person name="Afoshin A.S."/>
            <person name="Leontyevskaya E.A."/>
            <person name="Leontyevskaya N.V."/>
        </authorList>
    </citation>
    <scope>NUCLEOTIDE SEQUENCE [LARGE SCALE GENOMIC DNA]</scope>
    <source>
        <strain evidence="1 2">10.1.1</strain>
    </source>
</reference>
<evidence type="ECO:0000313" key="1">
    <source>
        <dbReference type="EMBL" id="UNP31689.1"/>
    </source>
</evidence>
<accession>A0ABY3XJ79</accession>
<dbReference type="EMBL" id="CP093547">
    <property type="protein sequence ID" value="UNP31689.1"/>
    <property type="molecule type" value="Genomic_DNA"/>
</dbReference>
<dbReference type="Proteomes" id="UP000829194">
    <property type="component" value="Chromosome"/>
</dbReference>
<sequence>MSVAIRCAMNAAYSMRINHDRVERFALPLCDQTWITRIIGMRLRNGEFAVAAN</sequence>